<reference evidence="1" key="1">
    <citation type="submission" date="2022-10" db="EMBL/GenBank/DDBJ databases">
        <title>Genome Sequence of Xylaria curta.</title>
        <authorList>
            <person name="Buettner E."/>
        </authorList>
    </citation>
    <scope>NUCLEOTIDE SEQUENCE</scope>
    <source>
        <strain evidence="1">Babe10</strain>
    </source>
</reference>
<sequence length="76" mass="8118">MSSTPDPAVVRSSEAQDPQKPRIDPDISDPGASEERGLVAPVLASAYVPETSRWEIWSWPRPRTRGSSASPGATAT</sequence>
<comment type="caution">
    <text evidence="1">The sequence shown here is derived from an EMBL/GenBank/DDBJ whole genome shotgun (WGS) entry which is preliminary data.</text>
</comment>
<dbReference type="EMBL" id="JAPDGR010000728">
    <property type="protein sequence ID" value="KAJ2987878.1"/>
    <property type="molecule type" value="Genomic_DNA"/>
</dbReference>
<gene>
    <name evidence="1" type="ORF">NUW58_g4271</name>
</gene>
<evidence type="ECO:0000313" key="2">
    <source>
        <dbReference type="Proteomes" id="UP001143856"/>
    </source>
</evidence>
<proteinExistence type="predicted"/>
<protein>
    <submittedName>
        <fullName evidence="1">Uncharacterized protein</fullName>
    </submittedName>
</protein>
<keyword evidence="2" id="KW-1185">Reference proteome</keyword>
<dbReference type="Proteomes" id="UP001143856">
    <property type="component" value="Unassembled WGS sequence"/>
</dbReference>
<evidence type="ECO:0000313" key="1">
    <source>
        <dbReference type="EMBL" id="KAJ2987878.1"/>
    </source>
</evidence>
<organism evidence="1 2">
    <name type="scientific">Xylaria curta</name>
    <dbReference type="NCBI Taxonomy" id="42375"/>
    <lineage>
        <taxon>Eukaryota</taxon>
        <taxon>Fungi</taxon>
        <taxon>Dikarya</taxon>
        <taxon>Ascomycota</taxon>
        <taxon>Pezizomycotina</taxon>
        <taxon>Sordariomycetes</taxon>
        <taxon>Xylariomycetidae</taxon>
        <taxon>Xylariales</taxon>
        <taxon>Xylariaceae</taxon>
        <taxon>Xylaria</taxon>
    </lineage>
</organism>
<accession>A0ACC1P9U8</accession>
<name>A0ACC1P9U8_9PEZI</name>